<dbReference type="Pfam" id="PF01882">
    <property type="entry name" value="DUF58"/>
    <property type="match status" value="1"/>
</dbReference>
<dbReference type="AlphaFoldDB" id="A0A411YAA1"/>
<keyword evidence="3" id="KW-1185">Reference proteome</keyword>
<dbReference type="PANTHER" id="PTHR34351:SF1">
    <property type="entry name" value="SLR1927 PROTEIN"/>
    <property type="match status" value="1"/>
</dbReference>
<proteinExistence type="predicted"/>
<gene>
    <name evidence="2" type="ORF">ER308_00190</name>
</gene>
<name>A0A411YAA1_9ACTN</name>
<organism evidence="2 3">
    <name type="scientific">Egibacter rhizosphaerae</name>
    <dbReference type="NCBI Taxonomy" id="1670831"/>
    <lineage>
        <taxon>Bacteria</taxon>
        <taxon>Bacillati</taxon>
        <taxon>Actinomycetota</taxon>
        <taxon>Nitriliruptoria</taxon>
        <taxon>Egibacterales</taxon>
        <taxon>Egibacteraceae</taxon>
        <taxon>Egibacter</taxon>
    </lineage>
</organism>
<feature type="domain" description="DUF58" evidence="1">
    <location>
        <begin position="199"/>
        <end position="330"/>
    </location>
</feature>
<dbReference type="EMBL" id="CP036402">
    <property type="protein sequence ID" value="QBI18143.1"/>
    <property type="molecule type" value="Genomic_DNA"/>
</dbReference>
<evidence type="ECO:0000313" key="3">
    <source>
        <dbReference type="Proteomes" id="UP000291469"/>
    </source>
</evidence>
<dbReference type="PANTHER" id="PTHR34351">
    <property type="entry name" value="SLR1927 PROTEIN-RELATED"/>
    <property type="match status" value="1"/>
</dbReference>
<accession>A0A411YAA1</accession>
<dbReference type="InterPro" id="IPR002881">
    <property type="entry name" value="DUF58"/>
</dbReference>
<dbReference type="RefSeq" id="WP_131153141.1">
    <property type="nucleotide sequence ID" value="NZ_CP036402.1"/>
</dbReference>
<protein>
    <submittedName>
        <fullName evidence="2">DUF58 domain-containing protein</fullName>
    </submittedName>
</protein>
<dbReference type="Proteomes" id="UP000291469">
    <property type="component" value="Chromosome"/>
</dbReference>
<evidence type="ECO:0000313" key="2">
    <source>
        <dbReference type="EMBL" id="QBI18143.1"/>
    </source>
</evidence>
<evidence type="ECO:0000259" key="1">
    <source>
        <dbReference type="Pfam" id="PF01882"/>
    </source>
</evidence>
<dbReference type="OrthoDB" id="9812729at2"/>
<reference evidence="2 3" key="1">
    <citation type="submission" date="2019-01" db="EMBL/GenBank/DDBJ databases">
        <title>Egibacter rhizosphaerae EGI 80759T.</title>
        <authorList>
            <person name="Chen D.-D."/>
            <person name="Tian Y."/>
            <person name="Jiao J.-Y."/>
            <person name="Zhang X.-T."/>
            <person name="Zhang Y.-G."/>
            <person name="Zhang Y."/>
            <person name="Xiao M."/>
            <person name="Shu W.-S."/>
            <person name="Li W.-J."/>
        </authorList>
    </citation>
    <scope>NUCLEOTIDE SEQUENCE [LARGE SCALE GENOMIC DNA]</scope>
    <source>
        <strain evidence="2 3">EGI 80759</strain>
    </source>
</reference>
<sequence length="406" mass="44433">MPTTRGLLLLSGSVAAWAVGRVLDVPELYIVAAASALAVVASVLMVSMAGASVAVKRDIVPDRAQPDEPVEMRLALRNDANWPTSRLLVEDRCPAQLLPADGEPARFAIAPIPSGRTTTISYELAPPQRGRWEVGPLTLRLRDPLGLAERRRGYRSTSRLLVYPTVVPLAGPPPRGGLHGQGTHNQRRLFNTGDELYTMREYEHGDDLRQVHWPTTARRGRLMVRQNELPWRAQATVLLDTRVDAHRGTGRDRGFERAVIVAASVLSALSAHGYETRLVLPSDGRPPAPARIGEHLTRLAEVEPARGEAQRVALEGLRRAGTAGVLVAVVGTRRRLPVTEDDDIRALRQVGRAFPTRIAFVGGYQPDALRALLAGSGRWRIADVEAELEQSWHQIRRGRRPVGAAS</sequence>
<dbReference type="KEGG" id="erz:ER308_00190"/>